<dbReference type="EMBL" id="BLLK01000062">
    <property type="protein sequence ID" value="GFH59058.1"/>
    <property type="molecule type" value="Genomic_DNA"/>
</dbReference>
<accession>A0AAD3HDI5</accession>
<name>A0AAD3HDI5_9STRA</name>
<dbReference type="Gene3D" id="3.40.50.1820">
    <property type="entry name" value="alpha/beta hydrolase"/>
    <property type="match status" value="1"/>
</dbReference>
<gene>
    <name evidence="1" type="ORF">CTEN210_15534</name>
</gene>
<sequence length="187" mass="21391">MRIVLIPGMGCSPVARVNWYSWFANEVLKKQNVDECVLRDFPDPNGCKESIWIPFLRDEIGLDENTIVVGHSSGAACAMRLLENDEVCKLKGVLLVAAAYTDLGDEYERRSEYFSRPWNWEKMKKGAEKIHCFHGVDDHLIPVKEARYIAVKMKGPTFKYSEIKGGVSHFFEPWDEILDVIDDMLCS</sequence>
<comment type="caution">
    <text evidence="1">The sequence shown here is derived from an EMBL/GenBank/DDBJ whole genome shotgun (WGS) entry which is preliminary data.</text>
</comment>
<dbReference type="SUPFAM" id="SSF53474">
    <property type="entry name" value="alpha/beta-Hydrolases"/>
    <property type="match status" value="1"/>
</dbReference>
<evidence type="ECO:0000313" key="2">
    <source>
        <dbReference type="Proteomes" id="UP001054902"/>
    </source>
</evidence>
<dbReference type="Pfam" id="PF06821">
    <property type="entry name" value="Ser_hydrolase"/>
    <property type="match status" value="1"/>
</dbReference>
<dbReference type="AlphaFoldDB" id="A0AAD3HDI5"/>
<reference evidence="1 2" key="1">
    <citation type="journal article" date="2021" name="Sci. Rep.">
        <title>The genome of the diatom Chaetoceros tenuissimus carries an ancient integrated fragment of an extant virus.</title>
        <authorList>
            <person name="Hongo Y."/>
            <person name="Kimura K."/>
            <person name="Takaki Y."/>
            <person name="Yoshida Y."/>
            <person name="Baba S."/>
            <person name="Kobayashi G."/>
            <person name="Nagasaki K."/>
            <person name="Hano T."/>
            <person name="Tomaru Y."/>
        </authorList>
    </citation>
    <scope>NUCLEOTIDE SEQUENCE [LARGE SCALE GENOMIC DNA]</scope>
    <source>
        <strain evidence="1 2">NIES-3715</strain>
    </source>
</reference>
<dbReference type="InterPro" id="IPR029058">
    <property type="entry name" value="AB_hydrolase_fold"/>
</dbReference>
<dbReference type="PANTHER" id="PTHR15394:SF3">
    <property type="entry name" value="SERINE HYDROLASE RBBP9"/>
    <property type="match status" value="1"/>
</dbReference>
<keyword evidence="2" id="KW-1185">Reference proteome</keyword>
<proteinExistence type="predicted"/>
<evidence type="ECO:0000313" key="1">
    <source>
        <dbReference type="EMBL" id="GFH59058.1"/>
    </source>
</evidence>
<dbReference type="Proteomes" id="UP001054902">
    <property type="component" value="Unassembled WGS sequence"/>
</dbReference>
<dbReference type="GO" id="GO:0016787">
    <property type="term" value="F:hydrolase activity"/>
    <property type="evidence" value="ECO:0007669"/>
    <property type="project" value="InterPro"/>
</dbReference>
<protein>
    <submittedName>
        <fullName evidence="1">Alpha/beta-hydrolase</fullName>
    </submittedName>
</protein>
<dbReference type="InterPro" id="IPR010662">
    <property type="entry name" value="RBBP9/YdeN"/>
</dbReference>
<organism evidence="1 2">
    <name type="scientific">Chaetoceros tenuissimus</name>
    <dbReference type="NCBI Taxonomy" id="426638"/>
    <lineage>
        <taxon>Eukaryota</taxon>
        <taxon>Sar</taxon>
        <taxon>Stramenopiles</taxon>
        <taxon>Ochrophyta</taxon>
        <taxon>Bacillariophyta</taxon>
        <taxon>Coscinodiscophyceae</taxon>
        <taxon>Chaetocerotophycidae</taxon>
        <taxon>Chaetocerotales</taxon>
        <taxon>Chaetocerotaceae</taxon>
        <taxon>Chaetoceros</taxon>
    </lineage>
</organism>
<dbReference type="PANTHER" id="PTHR15394">
    <property type="entry name" value="SERINE HYDROLASE RBBP9"/>
    <property type="match status" value="1"/>
</dbReference>